<sequence>MDQTLYFNLGKWDENLAVQNKHNPKSLTYLPLSNLPKTVYTATSFYKESPKW</sequence>
<accession>A0A3B0PEQ3</accession>
<dbReference type="AlphaFoldDB" id="A0A3B0PEQ3"/>
<dbReference type="Proteomes" id="UP000260136">
    <property type="component" value="Chromosome"/>
</dbReference>
<evidence type="ECO:0000313" key="1">
    <source>
        <dbReference type="EMBL" id="SYV94360.1"/>
    </source>
</evidence>
<evidence type="ECO:0000313" key="2">
    <source>
        <dbReference type="Proteomes" id="UP000260136"/>
    </source>
</evidence>
<protein>
    <submittedName>
        <fullName evidence="1">Uncharacterized protein</fullName>
    </submittedName>
</protein>
<reference evidence="2" key="1">
    <citation type="submission" date="2018-06" db="EMBL/GenBank/DDBJ databases">
        <authorList>
            <consortium name="Pathogen Informatics"/>
        </authorList>
    </citation>
    <scope>NUCLEOTIDE SEQUENCE [LARGE SCALE GENOMIC DNA]</scope>
    <source>
        <strain evidence="2">NCTC10115</strain>
    </source>
</reference>
<feature type="non-terminal residue" evidence="1">
    <location>
        <position position="52"/>
    </location>
</feature>
<dbReference type="EMBL" id="LS991952">
    <property type="protein sequence ID" value="SYV94360.1"/>
    <property type="molecule type" value="Genomic_DNA"/>
</dbReference>
<organism evidence="1 2">
    <name type="scientific">Mycoplasmoides gallisepticum</name>
    <name type="common">Mycoplasma gallisepticum</name>
    <dbReference type="NCBI Taxonomy" id="2096"/>
    <lineage>
        <taxon>Bacteria</taxon>
        <taxon>Bacillati</taxon>
        <taxon>Mycoplasmatota</taxon>
        <taxon>Mycoplasmoidales</taxon>
        <taxon>Mycoplasmoidaceae</taxon>
        <taxon>Mycoplasmoides</taxon>
    </lineage>
</organism>
<gene>
    <name evidence="1" type="ORF">NCTC10115_00680</name>
</gene>
<proteinExistence type="predicted"/>
<name>A0A3B0PEQ3_MYCGL</name>